<protein>
    <submittedName>
        <fullName evidence="1">Penicillin-binding protein 1A</fullName>
        <ecNumber evidence="1">2.4.1.-</ecNumber>
        <ecNumber evidence="1">3.4.-.-</ecNumber>
    </submittedName>
</protein>
<reference evidence="1" key="1">
    <citation type="submission" date="2021-03" db="EMBL/GenBank/DDBJ databases">
        <title>Genomic Encyclopedia of Type Strains, Phase IV (KMG-IV): sequencing the most valuable type-strain genomes for metagenomic binning, comparative biology and taxonomic classification.</title>
        <authorList>
            <person name="Goeker M."/>
        </authorList>
    </citation>
    <scope>NUCLEOTIDE SEQUENCE</scope>
    <source>
        <strain evidence="1">DSM 18131</strain>
    </source>
</reference>
<keyword evidence="1" id="KW-0378">Hydrolase</keyword>
<keyword evidence="2" id="KW-1185">Reference proteome</keyword>
<organism evidence="1 2">
    <name type="scientific">Ensifer adhaerens</name>
    <name type="common">Sinorhizobium morelense</name>
    <dbReference type="NCBI Taxonomy" id="106592"/>
    <lineage>
        <taxon>Bacteria</taxon>
        <taxon>Pseudomonadati</taxon>
        <taxon>Pseudomonadota</taxon>
        <taxon>Alphaproteobacteria</taxon>
        <taxon>Hyphomicrobiales</taxon>
        <taxon>Rhizobiaceae</taxon>
        <taxon>Sinorhizobium/Ensifer group</taxon>
        <taxon>Ensifer</taxon>
    </lineage>
</organism>
<comment type="caution">
    <text evidence="1">The sequence shown here is derived from an EMBL/GenBank/DDBJ whole genome shotgun (WGS) entry which is preliminary data.</text>
</comment>
<proteinExistence type="predicted"/>
<accession>A0ACC5SVU3</accession>
<keyword evidence="1" id="KW-0328">Glycosyltransferase</keyword>
<dbReference type="Proteomes" id="UP000823773">
    <property type="component" value="Unassembled WGS sequence"/>
</dbReference>
<dbReference type="EC" id="2.4.1.-" evidence="1"/>
<evidence type="ECO:0000313" key="1">
    <source>
        <dbReference type="EMBL" id="MBP1872950.1"/>
    </source>
</evidence>
<gene>
    <name evidence="1" type="ORF">J2Z19_002662</name>
</gene>
<name>A0ACC5SVU3_ENSAD</name>
<sequence>MSFEPRKSPTSAMKFTANLFATLINLATLLGVGLAFCVAALTRDLPDHRALATWEPAVTTRLYAGDGAMIAQYARERRLFLPIGAMPARIKQAFLSAEDKNFYLHPGIDVASLATALWSNVANYGSGRRMIGGSTITQQIAKNFLLSSDRTVERKLREAILSIRIDQTYSKDRILELYLNDIYLGLGAYGIAQAALTYFDKPVDRLTVAEAAYLAALPKAPNNYDPYRHPDRAVTRRDWVIEQMRRNGVIDADVAAAATASPLGIKPKRQEASADKADYFTEEVRRQLGTRYGDAALYTAGLSVRTTLDPRLQQAAMRALRKGLVAYDQAKGYRGPIARLPSLDGWQQALAERQPLSDVPEWQLAVVLSSATDKVELGLRPTGTEASAASAPMATISRDHSAWALCRLSEGRRRCATSLKDVLSPGDVVYLEKLETGYVLRQPPQVQGALVSMDPNTGRVLAVAGGFSYAQSEFNRATQAYRQPGSSFKPFVYAAALDTGYAPTTLVMDAPIAIPDGTGKTWRPKNYDGRFSGPSTLRTGLENSRNLMTVRLARHLGMDLVADYGKRFGIYDELRTYLPMALGAGETTLLRLVSAYAVIANGGKAINPSMIDRVQDRYGRTIYRQDVRQCPDCNALSWENQEEPDLVDTRDYVLDPMTAYQVTSMMRGVVERGTARNVATLGVPIAGKTGTTNDEKDVWFVGFTPNIVTGVFLGYDTPKPMGYGETGGGLAAPIFIDFMKVALQGKPAAEFHPPAGMSFQVVDRKTGRSVEEGSPGAISEAFKPGTGPCDGNCPIIDDREMAELPATDADNELSPELREKLLGNTGGLY</sequence>
<dbReference type="EC" id="3.4.-.-" evidence="1"/>
<evidence type="ECO:0000313" key="2">
    <source>
        <dbReference type="Proteomes" id="UP000823773"/>
    </source>
</evidence>
<dbReference type="EMBL" id="JAGGJR010000003">
    <property type="protein sequence ID" value="MBP1872950.1"/>
    <property type="molecule type" value="Genomic_DNA"/>
</dbReference>
<keyword evidence="1" id="KW-0808">Transferase</keyword>